<organism evidence="1 2">
    <name type="scientific">Puccinia graminis f. sp. tritici</name>
    <dbReference type="NCBI Taxonomy" id="56615"/>
    <lineage>
        <taxon>Eukaryota</taxon>
        <taxon>Fungi</taxon>
        <taxon>Dikarya</taxon>
        <taxon>Basidiomycota</taxon>
        <taxon>Pucciniomycotina</taxon>
        <taxon>Pucciniomycetes</taxon>
        <taxon>Pucciniales</taxon>
        <taxon>Pucciniaceae</taxon>
        <taxon>Puccinia</taxon>
    </lineage>
</organism>
<name>A0A5B0NST6_PUCGR</name>
<accession>A0A5B0NST6</accession>
<gene>
    <name evidence="1" type="ORF">PGT21_017571</name>
</gene>
<evidence type="ECO:0000313" key="1">
    <source>
        <dbReference type="EMBL" id="KAA1090908.1"/>
    </source>
</evidence>
<dbReference type="Proteomes" id="UP000324748">
    <property type="component" value="Unassembled WGS sequence"/>
</dbReference>
<dbReference type="EMBL" id="VSWC01000092">
    <property type="protein sequence ID" value="KAA1090908.1"/>
    <property type="molecule type" value="Genomic_DNA"/>
</dbReference>
<proteinExistence type="predicted"/>
<comment type="caution">
    <text evidence="1">The sequence shown here is derived from an EMBL/GenBank/DDBJ whole genome shotgun (WGS) entry which is preliminary data.</text>
</comment>
<sequence length="56" mass="6526">MRPWTNWWSPRNNKDRQVLVQPPAGATCEIIGEKRYWPMSVCALGLEVRYLPLALI</sequence>
<reference evidence="1 2" key="1">
    <citation type="submission" date="2019-05" db="EMBL/GenBank/DDBJ databases">
        <title>Emergence of the Ug99 lineage of the wheat stem rust pathogen through somatic hybridization.</title>
        <authorList>
            <person name="Li F."/>
            <person name="Upadhyaya N.M."/>
            <person name="Sperschneider J."/>
            <person name="Matny O."/>
            <person name="Nguyen-Phuc H."/>
            <person name="Mago R."/>
            <person name="Raley C."/>
            <person name="Miller M.E."/>
            <person name="Silverstein K.A.T."/>
            <person name="Henningsen E."/>
            <person name="Hirsch C.D."/>
            <person name="Visser B."/>
            <person name="Pretorius Z.A."/>
            <person name="Steffenson B.J."/>
            <person name="Schwessinger B."/>
            <person name="Dodds P.N."/>
            <person name="Figueroa M."/>
        </authorList>
    </citation>
    <scope>NUCLEOTIDE SEQUENCE [LARGE SCALE GENOMIC DNA]</scope>
    <source>
        <strain evidence="1">21-0</strain>
    </source>
</reference>
<protein>
    <submittedName>
        <fullName evidence="1">Uncharacterized protein</fullName>
    </submittedName>
</protein>
<keyword evidence="2" id="KW-1185">Reference proteome</keyword>
<evidence type="ECO:0000313" key="2">
    <source>
        <dbReference type="Proteomes" id="UP000324748"/>
    </source>
</evidence>
<dbReference type="AlphaFoldDB" id="A0A5B0NST6"/>